<accession>A0A1B6FU78</accession>
<evidence type="ECO:0000313" key="1">
    <source>
        <dbReference type="EMBL" id="JAS53760.1"/>
    </source>
</evidence>
<feature type="non-terminal residue" evidence="1">
    <location>
        <position position="137"/>
    </location>
</feature>
<gene>
    <name evidence="1" type="ORF">g.48713</name>
</gene>
<dbReference type="AlphaFoldDB" id="A0A1B6FU78"/>
<feature type="non-terminal residue" evidence="1">
    <location>
        <position position="1"/>
    </location>
</feature>
<organism evidence="1">
    <name type="scientific">Cuerna arida</name>
    <dbReference type="NCBI Taxonomy" id="1464854"/>
    <lineage>
        <taxon>Eukaryota</taxon>
        <taxon>Metazoa</taxon>
        <taxon>Ecdysozoa</taxon>
        <taxon>Arthropoda</taxon>
        <taxon>Hexapoda</taxon>
        <taxon>Insecta</taxon>
        <taxon>Pterygota</taxon>
        <taxon>Neoptera</taxon>
        <taxon>Paraneoptera</taxon>
        <taxon>Hemiptera</taxon>
        <taxon>Auchenorrhyncha</taxon>
        <taxon>Membracoidea</taxon>
        <taxon>Cicadellidae</taxon>
        <taxon>Cicadellinae</taxon>
        <taxon>Proconiini</taxon>
        <taxon>Cuerna</taxon>
    </lineage>
</organism>
<proteinExistence type="predicted"/>
<dbReference type="EMBL" id="GECZ01016009">
    <property type="protein sequence ID" value="JAS53760.1"/>
    <property type="molecule type" value="Transcribed_RNA"/>
</dbReference>
<sequence>IDAMGSVGSDHLPIFMSFNTAQINNDQTTTNLRSEPNNKRNFSKANWNKYTNIIDEEIKKLESINQNITTDIHYLYEIMNNAAEKAIPRFNKTPSMSNTFKAKSWWNQNCSRAVAERRLAFKQFKLNMTLHNCNKYQ</sequence>
<name>A0A1B6FU78_9HEMI</name>
<reference evidence="1" key="1">
    <citation type="submission" date="2015-11" db="EMBL/GenBank/DDBJ databases">
        <title>De novo transcriptome assembly of four potential Pierce s Disease insect vectors from Arizona vineyards.</title>
        <authorList>
            <person name="Tassone E.E."/>
        </authorList>
    </citation>
    <scope>NUCLEOTIDE SEQUENCE</scope>
</reference>
<evidence type="ECO:0008006" key="2">
    <source>
        <dbReference type="Google" id="ProtNLM"/>
    </source>
</evidence>
<protein>
    <recommendedName>
        <fullName evidence="2">Endonuclease/exonuclease/phosphatase domain-containing protein</fullName>
    </recommendedName>
</protein>